<reference evidence="11" key="1">
    <citation type="submission" date="2024-02" db="EMBL/GenBank/DDBJ databases">
        <authorList>
            <consortium name="ELIXIR-Norway"/>
            <consortium name="Elixir Norway"/>
        </authorList>
    </citation>
    <scope>NUCLEOTIDE SEQUENCE</scope>
</reference>
<dbReference type="Gene3D" id="3.80.10.10">
    <property type="entry name" value="Ribonuclease Inhibitor"/>
    <property type="match status" value="1"/>
</dbReference>
<keyword evidence="6 7" id="KW-0067">ATP-binding</keyword>
<keyword evidence="2" id="KW-0723">Serine/threonine-protein kinase</keyword>
<dbReference type="SUPFAM" id="SSF56112">
    <property type="entry name" value="Protein kinase-like (PK-like)"/>
    <property type="match status" value="2"/>
</dbReference>
<dbReference type="InterPro" id="IPR008271">
    <property type="entry name" value="Ser/Thr_kinase_AS"/>
</dbReference>
<evidence type="ECO:0000259" key="10">
    <source>
        <dbReference type="PROSITE" id="PS50011"/>
    </source>
</evidence>
<accession>A0ABP0WVH0</accession>
<evidence type="ECO:0000313" key="11">
    <source>
        <dbReference type="EMBL" id="CAK9270845.1"/>
    </source>
</evidence>
<proteinExistence type="predicted"/>
<keyword evidence="5" id="KW-0418">Kinase</keyword>
<dbReference type="Gene3D" id="2.60.120.430">
    <property type="entry name" value="Galactose-binding lectin"/>
    <property type="match status" value="1"/>
</dbReference>
<feature type="domain" description="Protein kinase" evidence="10">
    <location>
        <begin position="948"/>
        <end position="1227"/>
    </location>
</feature>
<keyword evidence="8" id="KW-1133">Transmembrane helix</keyword>
<dbReference type="PROSITE" id="PS50011">
    <property type="entry name" value="PROTEIN_KINASE_DOM"/>
    <property type="match status" value="2"/>
</dbReference>
<keyword evidence="9" id="KW-0732">Signal</keyword>
<dbReference type="PANTHER" id="PTHR47973">
    <property type="entry name" value="CYSTEINE-RICH RECEPTOR-LIKE PROTEIN KINASE 3"/>
    <property type="match status" value="1"/>
</dbReference>
<dbReference type="InterPro" id="IPR001245">
    <property type="entry name" value="Ser-Thr/Tyr_kinase_cat_dom"/>
</dbReference>
<evidence type="ECO:0000256" key="5">
    <source>
        <dbReference type="ARBA" id="ARBA00022777"/>
    </source>
</evidence>
<feature type="chain" id="PRO_5045043650" description="Protein kinase domain-containing protein" evidence="9">
    <location>
        <begin position="27"/>
        <end position="1262"/>
    </location>
</feature>
<gene>
    <name evidence="11" type="ORF">CSSPJE1EN1_LOCUS16323</name>
</gene>
<feature type="binding site" evidence="7">
    <location>
        <position position="652"/>
    </location>
    <ligand>
        <name>ATP</name>
        <dbReference type="ChEBI" id="CHEBI:30616"/>
    </ligand>
</feature>
<dbReference type="CDD" id="cd14066">
    <property type="entry name" value="STKc_IRAK"/>
    <property type="match status" value="2"/>
</dbReference>
<dbReference type="PROSITE" id="PS00107">
    <property type="entry name" value="PROTEIN_KINASE_ATP"/>
    <property type="match status" value="2"/>
</dbReference>
<dbReference type="Proteomes" id="UP001497444">
    <property type="component" value="Chromosome 3"/>
</dbReference>
<keyword evidence="3" id="KW-0808">Transferase</keyword>
<evidence type="ECO:0000256" key="8">
    <source>
        <dbReference type="SAM" id="Phobius"/>
    </source>
</evidence>
<dbReference type="PROSITE" id="PS00108">
    <property type="entry name" value="PROTEIN_KINASE_ST"/>
    <property type="match status" value="2"/>
</dbReference>
<dbReference type="InterPro" id="IPR052059">
    <property type="entry name" value="CR_Ser/Thr_kinase"/>
</dbReference>
<keyword evidence="8" id="KW-0812">Transmembrane</keyword>
<evidence type="ECO:0000256" key="7">
    <source>
        <dbReference type="PROSITE-ProRule" id="PRU10141"/>
    </source>
</evidence>
<dbReference type="Pfam" id="PF07714">
    <property type="entry name" value="PK_Tyr_Ser-Thr"/>
    <property type="match status" value="2"/>
</dbReference>
<keyword evidence="8" id="KW-0472">Membrane</keyword>
<feature type="domain" description="Protein kinase" evidence="10">
    <location>
        <begin position="624"/>
        <end position="905"/>
    </location>
</feature>
<dbReference type="InterPro" id="IPR032675">
    <property type="entry name" value="LRR_dom_sf"/>
</dbReference>
<feature type="signal peptide" evidence="9">
    <location>
        <begin position="1"/>
        <end position="26"/>
    </location>
</feature>
<sequence>MDKCTRVSTAWLLIAVLGMMCNFSVGEVSAKNPPGSFFVDCGSTASYVDKITRITWMPDDQFINENSGVNANASSASQYYPDFSEFTTLRYFPDSRTKNCYRFPVTLNATYQIRGTFFYGYYDNQTTLPSFHMAVDGTIVGSDFIIEASVFAYQEVTYVAQTNLTYLCLSRDHTNSVPFISAISLVKITDPLTDPGSSSENVTVNGTAEAENLYQRFYYMTQHKWNFNGGNKIIRYPDDPFDNYWFPIMPNSSYVNSSAQVEALSGSGLSWTQMFPPPAVMNTALTTNGDMTISIPHSYTWFMTLFLAELTAISEGPGATIARFFSVEVPGYSPTSQSLETFANEPQVVELEYYGTVPDFVNLLQGSGSPSGPLVNAMEIFEVSENQLAILTNQQDTLAIEEIKSSYGNLGVWTGDPCLPYPHPWLTCSNVSVLDNSSSIIAVNLSGYGLIGPISPGFTKLESLSSLNLDHNNFSGTLNLLGWNQQYFRHEKLVISMVNNDISDLEPSFPLEPSWENDTLFYSSLLLGENPICNKLEIKNCRYNMSVLPYNMIIIQKKNTKLIWILSTTLSITFIFGAIICMVILRKYRLNALVLHEIQQEFARQQVQPTLYSYNVLKVATKDFHHDNKLGEGGFGTVYKGTLLDGTNLAIKLLNIQSHQNIDDFLNEVVSITGIKHKNLVKLKGCCLHGTQRLLVYELLEKKNLAEALWGNEGKSTIFLDWPTRFHICVGIARGLFYLHEELQPCIIHRDIKGPNILLDNNLNPKIADFGLARLFSNDQSHLFTQERAGTFGYMSPEYATFGELSTKVDVYSFGVLLLEIISGRKAILENATDKVYLVKWAWLLHKENMLMNLVDQKINDTLVEIEVQRVINVALLCVQIESTKRPSMSQVLAMLQGEMDLPNISSCQNITNVSSIMNVSTKEKFAKQQVQPTLYSYNVLKVATKDFHHDNKLGQGAFGTVYKGTLLDGTNLAIKLLNTQSHQNIDDFLNEVVSITGIKHKNLVKLKGCCLHGTQRLLVYELVEKKNLAEALWGSEGENTIFLDWPTQFHICVGIARGLFYLHEELQPCIIHRDIKGPNILLDNNLNPKIADFGLARLFSNDQSHLFTQERAGTFGYMSPEYATFGELSTKVDVYSFGVLLLEIISGRKAILENATDKVYLVKWAWLLHKENMLMNLVDQKINDTLVEIEVQRVINVALLCVQIESTKRPSMSQVLAMLQGEMDLLNISSCQNITNVSSIMDLLHVGIGMLDITFNKIRGR</sequence>
<evidence type="ECO:0000313" key="12">
    <source>
        <dbReference type="Proteomes" id="UP001497444"/>
    </source>
</evidence>
<dbReference type="SMART" id="SM00220">
    <property type="entry name" value="S_TKc"/>
    <property type="match status" value="2"/>
</dbReference>
<feature type="binding site" evidence="7">
    <location>
        <position position="976"/>
    </location>
    <ligand>
        <name>ATP</name>
        <dbReference type="ChEBI" id="CHEBI:30616"/>
    </ligand>
</feature>
<evidence type="ECO:0000256" key="6">
    <source>
        <dbReference type="ARBA" id="ARBA00022840"/>
    </source>
</evidence>
<organism evidence="11 12">
    <name type="scientific">Sphagnum jensenii</name>
    <dbReference type="NCBI Taxonomy" id="128206"/>
    <lineage>
        <taxon>Eukaryota</taxon>
        <taxon>Viridiplantae</taxon>
        <taxon>Streptophyta</taxon>
        <taxon>Embryophyta</taxon>
        <taxon>Bryophyta</taxon>
        <taxon>Sphagnophytina</taxon>
        <taxon>Sphagnopsida</taxon>
        <taxon>Sphagnales</taxon>
        <taxon>Sphagnaceae</taxon>
        <taxon>Sphagnum</taxon>
    </lineage>
</organism>
<evidence type="ECO:0000256" key="9">
    <source>
        <dbReference type="SAM" id="SignalP"/>
    </source>
</evidence>
<dbReference type="Gene3D" id="1.10.510.10">
    <property type="entry name" value="Transferase(Phosphotransferase) domain 1"/>
    <property type="match status" value="2"/>
</dbReference>
<dbReference type="EMBL" id="OZ020098">
    <property type="protein sequence ID" value="CAK9270845.1"/>
    <property type="molecule type" value="Genomic_DNA"/>
</dbReference>
<dbReference type="InterPro" id="IPR017441">
    <property type="entry name" value="Protein_kinase_ATP_BS"/>
</dbReference>
<feature type="transmembrane region" description="Helical" evidence="8">
    <location>
        <begin position="562"/>
        <end position="585"/>
    </location>
</feature>
<keyword evidence="4 7" id="KW-0547">Nucleotide-binding</keyword>
<evidence type="ECO:0000256" key="4">
    <source>
        <dbReference type="ARBA" id="ARBA00022741"/>
    </source>
</evidence>
<dbReference type="InterPro" id="IPR000719">
    <property type="entry name" value="Prot_kinase_dom"/>
</dbReference>
<evidence type="ECO:0000256" key="2">
    <source>
        <dbReference type="ARBA" id="ARBA00022527"/>
    </source>
</evidence>
<evidence type="ECO:0000256" key="1">
    <source>
        <dbReference type="ARBA" id="ARBA00004167"/>
    </source>
</evidence>
<dbReference type="InterPro" id="IPR011009">
    <property type="entry name" value="Kinase-like_dom_sf"/>
</dbReference>
<name>A0ABP0WVH0_9BRYO</name>
<keyword evidence="12" id="KW-1185">Reference proteome</keyword>
<dbReference type="InterPro" id="IPR024788">
    <property type="entry name" value="Malectin-like_Carb-bd_dom"/>
</dbReference>
<dbReference type="Pfam" id="PF12819">
    <property type="entry name" value="Malectin_like"/>
    <property type="match status" value="1"/>
</dbReference>
<evidence type="ECO:0000256" key="3">
    <source>
        <dbReference type="ARBA" id="ARBA00022679"/>
    </source>
</evidence>
<dbReference type="SUPFAM" id="SSF52058">
    <property type="entry name" value="L domain-like"/>
    <property type="match status" value="1"/>
</dbReference>
<dbReference type="Gene3D" id="3.30.200.20">
    <property type="entry name" value="Phosphorylase Kinase, domain 1"/>
    <property type="match status" value="2"/>
</dbReference>
<comment type="subcellular location">
    <subcellularLocation>
        <location evidence="1">Membrane</location>
        <topology evidence="1">Single-pass membrane protein</topology>
    </subcellularLocation>
</comment>
<protein>
    <recommendedName>
        <fullName evidence="10">Protein kinase domain-containing protein</fullName>
    </recommendedName>
</protein>